<dbReference type="SUPFAM" id="SSF111369">
    <property type="entry name" value="HlyD-like secretion proteins"/>
    <property type="match status" value="3"/>
</dbReference>
<dbReference type="EMBL" id="WRPA01000009">
    <property type="protein sequence ID" value="MXR69255.1"/>
    <property type="molecule type" value="Genomic_DNA"/>
</dbReference>
<feature type="coiled-coil region" evidence="3">
    <location>
        <begin position="173"/>
        <end position="200"/>
    </location>
</feature>
<feature type="coiled-coil region" evidence="3">
    <location>
        <begin position="102"/>
        <end position="129"/>
    </location>
</feature>
<dbReference type="InterPro" id="IPR059052">
    <property type="entry name" value="HH_YbhG-like"/>
</dbReference>
<dbReference type="PANTHER" id="PTHR32347">
    <property type="entry name" value="EFFLUX SYSTEM COMPONENT YKNX-RELATED"/>
    <property type="match status" value="1"/>
</dbReference>
<dbReference type="Proteomes" id="UP000474778">
    <property type="component" value="Unassembled WGS sequence"/>
</dbReference>
<evidence type="ECO:0000256" key="3">
    <source>
        <dbReference type="SAM" id="Coils"/>
    </source>
</evidence>
<comment type="subcellular location">
    <subcellularLocation>
        <location evidence="1">Cell envelope</location>
    </subcellularLocation>
</comment>
<dbReference type="Gene3D" id="1.10.287.470">
    <property type="entry name" value="Helix hairpin bin"/>
    <property type="match status" value="3"/>
</dbReference>
<protein>
    <submittedName>
        <fullName evidence="6">HlyD family efflux transporter periplasmic adaptor subunit</fullName>
    </submittedName>
</protein>
<keyword evidence="4" id="KW-0732">Signal</keyword>
<keyword evidence="2 3" id="KW-0175">Coiled coil</keyword>
<feature type="signal peptide" evidence="4">
    <location>
        <begin position="1"/>
        <end position="23"/>
    </location>
</feature>
<keyword evidence="7" id="KW-1185">Reference proteome</keyword>
<feature type="domain" description="YbhG-like alpha-helical hairpin" evidence="5">
    <location>
        <begin position="73"/>
        <end position="195"/>
    </location>
</feature>
<dbReference type="InterPro" id="IPR050465">
    <property type="entry name" value="UPF0194_transport"/>
</dbReference>
<reference evidence="6 7" key="1">
    <citation type="submission" date="2019-12" db="EMBL/GenBank/DDBJ databases">
        <title>Shewanella insulae sp. nov., isolated from a tidal flat.</title>
        <authorList>
            <person name="Yoon J.-H."/>
        </authorList>
    </citation>
    <scope>NUCLEOTIDE SEQUENCE [LARGE SCALE GENOMIC DNA]</scope>
    <source>
        <strain evidence="6 7">JBTF-M18</strain>
    </source>
</reference>
<evidence type="ECO:0000256" key="4">
    <source>
        <dbReference type="SAM" id="SignalP"/>
    </source>
</evidence>
<dbReference type="PROSITE" id="PS51257">
    <property type="entry name" value="PROKAR_LIPOPROTEIN"/>
    <property type="match status" value="1"/>
</dbReference>
<feature type="chain" id="PRO_5026681829" evidence="4">
    <location>
        <begin position="24"/>
        <end position="317"/>
    </location>
</feature>
<evidence type="ECO:0000313" key="7">
    <source>
        <dbReference type="Proteomes" id="UP000474778"/>
    </source>
</evidence>
<accession>A0A6L7HYA7</accession>
<dbReference type="GO" id="GO:0030313">
    <property type="term" value="C:cell envelope"/>
    <property type="evidence" value="ECO:0007669"/>
    <property type="project" value="UniProtKB-SubCell"/>
</dbReference>
<proteinExistence type="predicted"/>
<comment type="caution">
    <text evidence="6">The sequence shown here is derived from an EMBL/GenBank/DDBJ whole genome shotgun (WGS) entry which is preliminary data.</text>
</comment>
<sequence length="317" mass="34724">MTLSKSLRLLAPLLLLLSGCQGAEPPQALGTLERDRVLLRATTSEIITALPKREGSQVTEGDLLLQFDTRKQAARVANAQAQWQKAQAYLLRLTNGERPEDIASAQANLERATAAMVQAEKTYRRIDKLKRQNLVSQQELDQAVASRDQTIAEHNAANEALSKLIVGVRQEDIQQAQAALDAAAAELDLARQLLDDLSITATRSGRLDSLPFNLGERVPANAVVVAIQADKAAYARVYIPAPAMAKLAIGMQLKVHVDGQKQPFNGTLRWLSKEPAFTPYYALNQQDRSRLVYLAEFELDDTAQSLPTGIPAQVELP</sequence>
<dbReference type="Gene3D" id="2.40.50.100">
    <property type="match status" value="2"/>
</dbReference>
<evidence type="ECO:0000256" key="2">
    <source>
        <dbReference type="ARBA" id="ARBA00023054"/>
    </source>
</evidence>
<evidence type="ECO:0000256" key="1">
    <source>
        <dbReference type="ARBA" id="ARBA00004196"/>
    </source>
</evidence>
<evidence type="ECO:0000259" key="5">
    <source>
        <dbReference type="Pfam" id="PF25881"/>
    </source>
</evidence>
<dbReference type="RefSeq" id="WP_160796248.1">
    <property type="nucleotide sequence ID" value="NZ_WRPA01000009.1"/>
</dbReference>
<dbReference type="PANTHER" id="PTHR32347:SF29">
    <property type="entry name" value="UPF0194 MEMBRANE PROTEIN YBHG"/>
    <property type="match status" value="1"/>
</dbReference>
<dbReference type="Gene3D" id="2.40.30.170">
    <property type="match status" value="1"/>
</dbReference>
<dbReference type="Pfam" id="PF25881">
    <property type="entry name" value="HH_YBHG"/>
    <property type="match status" value="1"/>
</dbReference>
<organism evidence="6 7">
    <name type="scientific">Shewanella insulae</name>
    <dbReference type="NCBI Taxonomy" id="2681496"/>
    <lineage>
        <taxon>Bacteria</taxon>
        <taxon>Pseudomonadati</taxon>
        <taxon>Pseudomonadota</taxon>
        <taxon>Gammaproteobacteria</taxon>
        <taxon>Alteromonadales</taxon>
        <taxon>Shewanellaceae</taxon>
        <taxon>Shewanella</taxon>
    </lineage>
</organism>
<dbReference type="AlphaFoldDB" id="A0A6L7HYA7"/>
<gene>
    <name evidence="6" type="ORF">GNT65_11285</name>
</gene>
<evidence type="ECO:0000313" key="6">
    <source>
        <dbReference type="EMBL" id="MXR69255.1"/>
    </source>
</evidence>
<name>A0A6L7HYA7_9GAMM</name>